<evidence type="ECO:0000313" key="2">
    <source>
        <dbReference type="Proteomes" id="UP000030686"/>
    </source>
</evidence>
<reference evidence="1" key="1">
    <citation type="journal article" date="2014" name="Nat. Commun.">
        <title>Multiple recent horizontal transfers of a large genomic region in cheese making fungi.</title>
        <authorList>
            <person name="Cheeseman K."/>
            <person name="Ropars J."/>
            <person name="Renault P."/>
            <person name="Dupont J."/>
            <person name="Gouzy J."/>
            <person name="Branca A."/>
            <person name="Abraham A.L."/>
            <person name="Ceppi M."/>
            <person name="Conseiller E."/>
            <person name="Debuchy R."/>
            <person name="Malagnac F."/>
            <person name="Goarin A."/>
            <person name="Silar P."/>
            <person name="Lacoste S."/>
            <person name="Sallet E."/>
            <person name="Bensimon A."/>
            <person name="Giraud T."/>
            <person name="Brygoo Y."/>
        </authorList>
    </citation>
    <scope>NUCLEOTIDE SEQUENCE [LARGE SCALE GENOMIC DNA]</scope>
    <source>
        <strain evidence="1">FM164</strain>
    </source>
</reference>
<dbReference type="EMBL" id="HG792020">
    <property type="protein sequence ID" value="CDM37230.1"/>
    <property type="molecule type" value="Genomic_DNA"/>
</dbReference>
<organism evidence="1 2">
    <name type="scientific">Penicillium roqueforti (strain FM164)</name>
    <dbReference type="NCBI Taxonomy" id="1365484"/>
    <lineage>
        <taxon>Eukaryota</taxon>
        <taxon>Fungi</taxon>
        <taxon>Dikarya</taxon>
        <taxon>Ascomycota</taxon>
        <taxon>Pezizomycotina</taxon>
        <taxon>Eurotiomycetes</taxon>
        <taxon>Eurotiomycetidae</taxon>
        <taxon>Eurotiales</taxon>
        <taxon>Aspergillaceae</taxon>
        <taxon>Penicillium</taxon>
    </lineage>
</organism>
<accession>W6QL96</accession>
<proteinExistence type="predicted"/>
<gene>
    <name evidence="1" type="ORF">PROQFM164_S06g000191</name>
</gene>
<keyword evidence="2" id="KW-1185">Reference proteome</keyword>
<name>W6QL96_PENRF</name>
<evidence type="ECO:0000313" key="1">
    <source>
        <dbReference type="EMBL" id="CDM37230.1"/>
    </source>
</evidence>
<sequence>MSQAIHDEEAVLRLKELSAWAFSCIQMEMEMENLFRCVDDDRHAKAHPFLSQVGLNRIHGFRYKICRVTGRIALQKSPRYRALFFPLSIGAGSRSIGSGGLVANFGVLKPGHWAEIRNFLVVDALMDCLIVLLPESTFPVEIQGQSRMIENTLRY</sequence>
<dbReference type="OrthoDB" id="4252872at2759"/>
<dbReference type="OMA" id="LMDCLIV"/>
<dbReference type="Proteomes" id="UP000030686">
    <property type="component" value="Unassembled WGS sequence"/>
</dbReference>
<dbReference type="AlphaFoldDB" id="W6QL96"/>
<protein>
    <submittedName>
        <fullName evidence="1">Uncharacterized protein</fullName>
    </submittedName>
</protein>